<dbReference type="EMBL" id="JACRTC010000007">
    <property type="protein sequence ID" value="MBC8571143.1"/>
    <property type="molecule type" value="Genomic_DNA"/>
</dbReference>
<dbReference type="InterPro" id="IPR008792">
    <property type="entry name" value="PQQD"/>
</dbReference>
<reference evidence="1" key="1">
    <citation type="submission" date="2020-08" db="EMBL/GenBank/DDBJ databases">
        <title>Genome public.</title>
        <authorList>
            <person name="Liu C."/>
            <person name="Sun Q."/>
        </authorList>
    </citation>
    <scope>NUCLEOTIDE SEQUENCE</scope>
    <source>
        <strain evidence="1">NSJ-54</strain>
    </source>
</reference>
<protein>
    <submittedName>
        <fullName evidence="1">PqqD family protein</fullName>
    </submittedName>
</protein>
<evidence type="ECO:0000313" key="1">
    <source>
        <dbReference type="EMBL" id="MBC8571143.1"/>
    </source>
</evidence>
<keyword evidence="2" id="KW-1185">Reference proteome</keyword>
<sequence>MRLKKEKQNYLDYVPVKNPKFPSYRREEDNLVIVEVEHKGFYATLAQKLAKTPRVSKIELDKFGSFIWECIDGKRTVFEISQLLEQEFGKEVQPVMNRVVKYFQILRDNDFISYQEGAAK</sequence>
<comment type="caution">
    <text evidence="1">The sequence shown here is derived from an EMBL/GenBank/DDBJ whole genome shotgun (WGS) entry which is preliminary data.</text>
</comment>
<dbReference type="Proteomes" id="UP000660861">
    <property type="component" value="Unassembled WGS sequence"/>
</dbReference>
<dbReference type="AlphaFoldDB" id="A0A926ICA3"/>
<dbReference type="Gene3D" id="1.10.10.1150">
    <property type="entry name" value="Coenzyme PQQ synthesis protein D (PqqD)"/>
    <property type="match status" value="1"/>
</dbReference>
<accession>A0A926ICA3</accession>
<organism evidence="1 2">
    <name type="scientific">Zongyangia hominis</name>
    <dbReference type="NCBI Taxonomy" id="2763677"/>
    <lineage>
        <taxon>Bacteria</taxon>
        <taxon>Bacillati</taxon>
        <taxon>Bacillota</taxon>
        <taxon>Clostridia</taxon>
        <taxon>Eubacteriales</taxon>
        <taxon>Oscillospiraceae</taxon>
        <taxon>Zongyangia</taxon>
    </lineage>
</organism>
<dbReference type="Pfam" id="PF05402">
    <property type="entry name" value="PqqD"/>
    <property type="match status" value="1"/>
</dbReference>
<gene>
    <name evidence="1" type="ORF">H8709_09940</name>
</gene>
<proteinExistence type="predicted"/>
<name>A0A926ICA3_9FIRM</name>
<evidence type="ECO:0000313" key="2">
    <source>
        <dbReference type="Proteomes" id="UP000660861"/>
    </source>
</evidence>
<dbReference type="InterPro" id="IPR041881">
    <property type="entry name" value="PqqD_sf"/>
</dbReference>
<dbReference type="RefSeq" id="WP_262398234.1">
    <property type="nucleotide sequence ID" value="NZ_JACRTC010000007.1"/>
</dbReference>